<evidence type="ECO:0000256" key="3">
    <source>
        <dbReference type="SAM" id="MobiDB-lite"/>
    </source>
</evidence>
<feature type="transmembrane region" description="Helical" evidence="4">
    <location>
        <begin position="269"/>
        <end position="293"/>
    </location>
</feature>
<dbReference type="Proteomes" id="UP000191024">
    <property type="component" value="Chromosome B"/>
</dbReference>
<dbReference type="PANTHER" id="PTHR11360:SF284">
    <property type="entry name" value="EG:103B4.3 PROTEIN-RELATED"/>
    <property type="match status" value="1"/>
</dbReference>
<protein>
    <submittedName>
        <fullName evidence="6">LAMI_0B08548g1_1</fullName>
    </submittedName>
</protein>
<dbReference type="InterPro" id="IPR050327">
    <property type="entry name" value="Proton-linked_MCT"/>
</dbReference>
<feature type="region of interest" description="Disordered" evidence="3">
    <location>
        <begin position="1"/>
        <end position="23"/>
    </location>
</feature>
<feature type="transmembrane region" description="Helical" evidence="4">
    <location>
        <begin position="237"/>
        <end position="257"/>
    </location>
</feature>
<keyword evidence="4" id="KW-1133">Transmembrane helix</keyword>
<sequence>MKDSEQEQMEMAAQGRLPSNQGLSSRQKGYMIVAAGFIANFFVFGFAFTFGVFQDFYLSQSGPLSGRSTSSVSVIGTVATALTYMLTLLNTGLSAYFSVRQIMLSGAILMSLGFIAASFAHELWQFSLSQGLLFGIGGSMVYLPPVVHAPPYFTSHRGIAMGLLFSGTGAGGLALAPLTRYLITKFGWQWALRICGIIGFAALAPASLLVHPYDRTAAAKVKNPPRLNLKVMTSDKFILHMMGASLQSAGYLIPTYFMSSYAQTLGFTYNQGAVFIGINNTVNALSKVVVGFFSDRFGRLNMLVICGLLSCITIFALWLVTTRGAFIAFVICYGVASGPIVSLLPTCMAELFGVQNYQATSWFLYFCRGIGTFLGSPIAGLLISNKNARAADYRNAIVYNGVLFAVSFFCLCWVRFREAYNSGWKIKQ</sequence>
<feature type="transmembrane region" description="Helical" evidence="4">
    <location>
        <begin position="363"/>
        <end position="384"/>
    </location>
</feature>
<keyword evidence="4" id="KW-0812">Transmembrane</keyword>
<dbReference type="InterPro" id="IPR020846">
    <property type="entry name" value="MFS_dom"/>
</dbReference>
<comment type="similarity">
    <text evidence="2">Belongs to the major facilitator superfamily. Monocarboxylate porter (TC 2.A.1.13) family.</text>
</comment>
<dbReference type="GO" id="GO:0022857">
    <property type="term" value="F:transmembrane transporter activity"/>
    <property type="evidence" value="ECO:0007669"/>
    <property type="project" value="InterPro"/>
</dbReference>
<feature type="transmembrane region" description="Helical" evidence="4">
    <location>
        <begin position="102"/>
        <end position="120"/>
    </location>
</feature>
<dbReference type="Pfam" id="PF07690">
    <property type="entry name" value="MFS_1"/>
    <property type="match status" value="1"/>
</dbReference>
<dbReference type="AlphaFoldDB" id="A0A1G4IYC5"/>
<organism evidence="6 7">
    <name type="scientific">Lachancea mirantina</name>
    <dbReference type="NCBI Taxonomy" id="1230905"/>
    <lineage>
        <taxon>Eukaryota</taxon>
        <taxon>Fungi</taxon>
        <taxon>Dikarya</taxon>
        <taxon>Ascomycota</taxon>
        <taxon>Saccharomycotina</taxon>
        <taxon>Saccharomycetes</taxon>
        <taxon>Saccharomycetales</taxon>
        <taxon>Saccharomycetaceae</taxon>
        <taxon>Lachancea</taxon>
    </lineage>
</organism>
<feature type="transmembrane region" description="Helical" evidence="4">
    <location>
        <begin position="159"/>
        <end position="178"/>
    </location>
</feature>
<dbReference type="PANTHER" id="PTHR11360">
    <property type="entry name" value="MONOCARBOXYLATE TRANSPORTER"/>
    <property type="match status" value="1"/>
</dbReference>
<dbReference type="Gene3D" id="1.20.1250.20">
    <property type="entry name" value="MFS general substrate transporter like domains"/>
    <property type="match status" value="2"/>
</dbReference>
<name>A0A1G4IYC5_9SACH</name>
<feature type="transmembrane region" description="Helical" evidence="4">
    <location>
        <begin position="300"/>
        <end position="320"/>
    </location>
</feature>
<evidence type="ECO:0000313" key="6">
    <source>
        <dbReference type="EMBL" id="SCU82000.1"/>
    </source>
</evidence>
<evidence type="ECO:0000313" key="7">
    <source>
        <dbReference type="Proteomes" id="UP000191024"/>
    </source>
</evidence>
<dbReference type="OrthoDB" id="4036247at2759"/>
<feature type="transmembrane region" description="Helical" evidence="4">
    <location>
        <begin position="72"/>
        <end position="90"/>
    </location>
</feature>
<feature type="domain" description="Major facilitator superfamily (MFS) profile" evidence="5">
    <location>
        <begin position="35"/>
        <end position="419"/>
    </location>
</feature>
<evidence type="ECO:0000256" key="1">
    <source>
        <dbReference type="ARBA" id="ARBA00004141"/>
    </source>
</evidence>
<feature type="transmembrane region" description="Helical" evidence="4">
    <location>
        <begin position="190"/>
        <end position="210"/>
    </location>
</feature>
<dbReference type="EMBL" id="LT598464">
    <property type="protein sequence ID" value="SCU82000.1"/>
    <property type="molecule type" value="Genomic_DNA"/>
</dbReference>
<reference evidence="6 7" key="1">
    <citation type="submission" date="2016-03" db="EMBL/GenBank/DDBJ databases">
        <authorList>
            <person name="Devillers H."/>
        </authorList>
    </citation>
    <scope>NUCLEOTIDE SEQUENCE [LARGE SCALE GENOMIC DNA]</scope>
    <source>
        <strain evidence="6">CBS 11717</strain>
    </source>
</reference>
<proteinExistence type="inferred from homology"/>
<accession>A0A1G4IYC5</accession>
<feature type="transmembrane region" description="Helical" evidence="4">
    <location>
        <begin position="30"/>
        <end position="52"/>
    </location>
</feature>
<dbReference type="PROSITE" id="PS50850">
    <property type="entry name" value="MFS"/>
    <property type="match status" value="1"/>
</dbReference>
<feature type="transmembrane region" description="Helical" evidence="4">
    <location>
        <begin position="396"/>
        <end position="416"/>
    </location>
</feature>
<dbReference type="InterPro" id="IPR036259">
    <property type="entry name" value="MFS_trans_sf"/>
</dbReference>
<keyword evidence="7" id="KW-1185">Reference proteome</keyword>
<evidence type="ECO:0000256" key="2">
    <source>
        <dbReference type="ARBA" id="ARBA00006727"/>
    </source>
</evidence>
<feature type="transmembrane region" description="Helical" evidence="4">
    <location>
        <begin position="326"/>
        <end position="351"/>
    </location>
</feature>
<evidence type="ECO:0000259" key="5">
    <source>
        <dbReference type="PROSITE" id="PS50850"/>
    </source>
</evidence>
<comment type="subcellular location">
    <subcellularLocation>
        <location evidence="1">Membrane</location>
        <topology evidence="1">Multi-pass membrane protein</topology>
    </subcellularLocation>
</comment>
<dbReference type="SUPFAM" id="SSF103473">
    <property type="entry name" value="MFS general substrate transporter"/>
    <property type="match status" value="1"/>
</dbReference>
<keyword evidence="4" id="KW-0472">Membrane</keyword>
<evidence type="ECO:0000256" key="4">
    <source>
        <dbReference type="SAM" id="Phobius"/>
    </source>
</evidence>
<dbReference type="GO" id="GO:0016020">
    <property type="term" value="C:membrane"/>
    <property type="evidence" value="ECO:0007669"/>
    <property type="project" value="UniProtKB-SubCell"/>
</dbReference>
<dbReference type="InterPro" id="IPR011701">
    <property type="entry name" value="MFS"/>
</dbReference>
<gene>
    <name evidence="6" type="ORF">LAMI_0B08548G</name>
</gene>